<dbReference type="InterPro" id="IPR018062">
    <property type="entry name" value="HTH_AraC-typ_CS"/>
</dbReference>
<keyword evidence="3" id="KW-0804">Transcription</keyword>
<dbReference type="AlphaFoldDB" id="C6LKP8"/>
<dbReference type="OrthoDB" id="34150at2"/>
<evidence type="ECO:0000313" key="6">
    <source>
        <dbReference type="Proteomes" id="UP000005561"/>
    </source>
</evidence>
<dbReference type="GO" id="GO:0003700">
    <property type="term" value="F:DNA-binding transcription factor activity"/>
    <property type="evidence" value="ECO:0007669"/>
    <property type="project" value="InterPro"/>
</dbReference>
<dbReference type="eggNOG" id="COG2207">
    <property type="taxonomic scope" value="Bacteria"/>
</dbReference>
<organism evidence="5 6">
    <name type="scientific">Marvinbryantia formatexigens DSM 14469</name>
    <dbReference type="NCBI Taxonomy" id="478749"/>
    <lineage>
        <taxon>Bacteria</taxon>
        <taxon>Bacillati</taxon>
        <taxon>Bacillota</taxon>
        <taxon>Clostridia</taxon>
        <taxon>Lachnospirales</taxon>
        <taxon>Lachnospiraceae</taxon>
        <taxon>Marvinbryantia</taxon>
    </lineage>
</organism>
<keyword evidence="6" id="KW-1185">Reference proteome</keyword>
<dbReference type="PROSITE" id="PS00041">
    <property type="entry name" value="HTH_ARAC_FAMILY_1"/>
    <property type="match status" value="1"/>
</dbReference>
<keyword evidence="1" id="KW-0805">Transcription regulation</keyword>
<dbReference type="InterPro" id="IPR009057">
    <property type="entry name" value="Homeodomain-like_sf"/>
</dbReference>
<protein>
    <submittedName>
        <fullName evidence="5">Transcriptional regulator, AraC family</fullName>
    </submittedName>
</protein>
<proteinExistence type="predicted"/>
<evidence type="ECO:0000256" key="3">
    <source>
        <dbReference type="ARBA" id="ARBA00023163"/>
    </source>
</evidence>
<dbReference type="GO" id="GO:0043565">
    <property type="term" value="F:sequence-specific DNA binding"/>
    <property type="evidence" value="ECO:0007669"/>
    <property type="project" value="InterPro"/>
</dbReference>
<dbReference type="PANTHER" id="PTHR43436:SF1">
    <property type="entry name" value="TRANSCRIPTIONAL REGULATORY PROTEIN"/>
    <property type="match status" value="1"/>
</dbReference>
<evidence type="ECO:0000259" key="4">
    <source>
        <dbReference type="PROSITE" id="PS01124"/>
    </source>
</evidence>
<dbReference type="Pfam" id="PF12833">
    <property type="entry name" value="HTH_18"/>
    <property type="match status" value="1"/>
</dbReference>
<dbReference type="Gene3D" id="1.10.10.60">
    <property type="entry name" value="Homeodomain-like"/>
    <property type="match status" value="1"/>
</dbReference>
<dbReference type="SUPFAM" id="SSF46689">
    <property type="entry name" value="Homeodomain-like"/>
    <property type="match status" value="2"/>
</dbReference>
<sequence>METAIRTMQKDIRKLSLKEGENQTGIPGVTVYCFEEEKIRMPSVDNPYLYIVLDGMLRLHTPSGIMDYMAGQYSVSRIDTPLMGTVLKFSEQRDFLAMSVEFTVNDVITTVLGLDNDLTEKIMKEQLDRNRMALSDEAVIESVDKLFSGIYRAVPSEFMRKNILREMIYAVLCGSCGRQFIQSVVNTRPAEEIYEANSWIKENFRDSFTVESLAEQRNMSVSLFHQKFRSAVGMGPLQCQKRLRLTEARRLMLDERKNVTEASVEVGYESVSQFIRDYRKMFGSAPKEDILNMKKHLEK</sequence>
<dbReference type="EMBL" id="ACCL02000025">
    <property type="protein sequence ID" value="EET58785.1"/>
    <property type="molecule type" value="Genomic_DNA"/>
</dbReference>
<feature type="domain" description="HTH araC/xylS-type" evidence="4">
    <location>
        <begin position="194"/>
        <end position="292"/>
    </location>
</feature>
<dbReference type="Proteomes" id="UP000005561">
    <property type="component" value="Unassembled WGS sequence"/>
</dbReference>
<dbReference type="PROSITE" id="PS01124">
    <property type="entry name" value="HTH_ARAC_FAMILY_2"/>
    <property type="match status" value="1"/>
</dbReference>
<dbReference type="PANTHER" id="PTHR43436">
    <property type="entry name" value="ARAC-FAMILY TRANSCRIPTIONAL REGULATOR"/>
    <property type="match status" value="1"/>
</dbReference>
<dbReference type="Pfam" id="PF06719">
    <property type="entry name" value="AraC_N"/>
    <property type="match status" value="1"/>
</dbReference>
<evidence type="ECO:0000313" key="5">
    <source>
        <dbReference type="EMBL" id="EET58785.1"/>
    </source>
</evidence>
<dbReference type="InterPro" id="IPR018060">
    <property type="entry name" value="HTH_AraC"/>
</dbReference>
<keyword evidence="2" id="KW-0238">DNA-binding</keyword>
<dbReference type="RefSeq" id="WP_006863997.1">
    <property type="nucleotide sequence ID" value="NZ_ACCL02000025.1"/>
</dbReference>
<evidence type="ECO:0000256" key="2">
    <source>
        <dbReference type="ARBA" id="ARBA00023125"/>
    </source>
</evidence>
<gene>
    <name evidence="5" type="ORF">BRYFOR_09245</name>
</gene>
<evidence type="ECO:0000256" key="1">
    <source>
        <dbReference type="ARBA" id="ARBA00023015"/>
    </source>
</evidence>
<dbReference type="InterPro" id="IPR009594">
    <property type="entry name" value="Tscrpt_reg_HTH_AraC_N"/>
</dbReference>
<dbReference type="STRING" id="168384.SAMN05660368_03082"/>
<dbReference type="SMART" id="SM00342">
    <property type="entry name" value="HTH_ARAC"/>
    <property type="match status" value="1"/>
</dbReference>
<comment type="caution">
    <text evidence="5">The sequence shown here is derived from an EMBL/GenBank/DDBJ whole genome shotgun (WGS) entry which is preliminary data.</text>
</comment>
<accession>C6LKP8</accession>
<name>C6LKP8_9FIRM</name>
<reference evidence="5" key="1">
    <citation type="submission" date="2009-07" db="EMBL/GenBank/DDBJ databases">
        <authorList>
            <person name="Weinstock G."/>
            <person name="Sodergren E."/>
            <person name="Clifton S."/>
            <person name="Fulton L."/>
            <person name="Fulton B."/>
            <person name="Courtney L."/>
            <person name="Fronick C."/>
            <person name="Harrison M."/>
            <person name="Strong C."/>
            <person name="Farmer C."/>
            <person name="Delahaunty K."/>
            <person name="Markovic C."/>
            <person name="Hall O."/>
            <person name="Minx P."/>
            <person name="Tomlinson C."/>
            <person name="Mitreva M."/>
            <person name="Nelson J."/>
            <person name="Hou S."/>
            <person name="Wollam A."/>
            <person name="Pepin K.H."/>
            <person name="Johnson M."/>
            <person name="Bhonagiri V."/>
            <person name="Nash W.E."/>
            <person name="Warren W."/>
            <person name="Chinwalla A."/>
            <person name="Mardis E.R."/>
            <person name="Wilson R.K."/>
        </authorList>
    </citation>
    <scope>NUCLEOTIDE SEQUENCE [LARGE SCALE GENOMIC DNA]</scope>
    <source>
        <strain evidence="5">DSM 14469</strain>
    </source>
</reference>